<dbReference type="OrthoDB" id="2537432at2759"/>
<keyword evidence="3" id="KW-1185">Reference proteome</keyword>
<dbReference type="Pfam" id="PF12223">
    <property type="entry name" value="DUF3602"/>
    <property type="match status" value="1"/>
</dbReference>
<dbReference type="EMBL" id="KN824312">
    <property type="protein sequence ID" value="KIM25642.1"/>
    <property type="molecule type" value="Genomic_DNA"/>
</dbReference>
<dbReference type="InterPro" id="IPR053203">
    <property type="entry name" value="Cisplatin_resist-associated"/>
</dbReference>
<dbReference type="HOGENOM" id="CLU_112150_0_0_1"/>
<reference evidence="2 3" key="1">
    <citation type="submission" date="2014-04" db="EMBL/GenBank/DDBJ databases">
        <authorList>
            <consortium name="DOE Joint Genome Institute"/>
            <person name="Kuo A."/>
            <person name="Zuccaro A."/>
            <person name="Kohler A."/>
            <person name="Nagy L.G."/>
            <person name="Floudas D."/>
            <person name="Copeland A."/>
            <person name="Barry K.W."/>
            <person name="Cichocki N."/>
            <person name="Veneault-Fourrey C."/>
            <person name="LaButti K."/>
            <person name="Lindquist E.A."/>
            <person name="Lipzen A."/>
            <person name="Lundell T."/>
            <person name="Morin E."/>
            <person name="Murat C."/>
            <person name="Sun H."/>
            <person name="Tunlid A."/>
            <person name="Henrissat B."/>
            <person name="Grigoriev I.V."/>
            <person name="Hibbett D.S."/>
            <person name="Martin F."/>
            <person name="Nordberg H.P."/>
            <person name="Cantor M.N."/>
            <person name="Hua S.X."/>
        </authorList>
    </citation>
    <scope>NUCLEOTIDE SEQUENCE [LARGE SCALE GENOMIC DNA]</scope>
    <source>
        <strain evidence="2 3">MAFF 305830</strain>
    </source>
</reference>
<sequence>MSTAIERSVSRGREQVAYQSSGRGGAGNIRPSSSSRDPASRQAGPDDYSQSRGRELPATAAAPHTEKPRIVQSGRGGAGNMRSPSREAGIESRNALREEAKYVREHTNTDIPVSHGRGGAGNISNSRSRSRSRDPAATNPGNPAALNTIPSGTTLDRLPEEGTAHNQTTDGHHHSGFSKITNLFHRDSSNSRRNSRDVSRTRQSIEVPVGH</sequence>
<protein>
    <submittedName>
        <fullName evidence="2">Uncharacterized protein</fullName>
    </submittedName>
</protein>
<organism evidence="2 3">
    <name type="scientific">Serendipita vermifera MAFF 305830</name>
    <dbReference type="NCBI Taxonomy" id="933852"/>
    <lineage>
        <taxon>Eukaryota</taxon>
        <taxon>Fungi</taxon>
        <taxon>Dikarya</taxon>
        <taxon>Basidiomycota</taxon>
        <taxon>Agaricomycotina</taxon>
        <taxon>Agaricomycetes</taxon>
        <taxon>Sebacinales</taxon>
        <taxon>Serendipitaceae</taxon>
        <taxon>Serendipita</taxon>
    </lineage>
</organism>
<dbReference type="Proteomes" id="UP000054097">
    <property type="component" value="Unassembled WGS sequence"/>
</dbReference>
<feature type="compositionally biased region" description="Basic and acidic residues" evidence="1">
    <location>
        <begin position="84"/>
        <end position="108"/>
    </location>
</feature>
<evidence type="ECO:0000256" key="1">
    <source>
        <dbReference type="SAM" id="MobiDB-lite"/>
    </source>
</evidence>
<evidence type="ECO:0000313" key="2">
    <source>
        <dbReference type="EMBL" id="KIM25642.1"/>
    </source>
</evidence>
<feature type="compositionally biased region" description="Low complexity" evidence="1">
    <location>
        <begin position="30"/>
        <end position="41"/>
    </location>
</feature>
<dbReference type="PANTHER" id="PTHR34693">
    <property type="entry name" value="PROTEIN PAR32"/>
    <property type="match status" value="1"/>
</dbReference>
<dbReference type="STRING" id="933852.A0A0C2X8W8"/>
<evidence type="ECO:0000313" key="3">
    <source>
        <dbReference type="Proteomes" id="UP000054097"/>
    </source>
</evidence>
<dbReference type="PANTHER" id="PTHR34693:SF1">
    <property type="entry name" value="PROTEIN PAR32"/>
    <property type="match status" value="1"/>
</dbReference>
<name>A0A0C2X8W8_SERVB</name>
<dbReference type="AlphaFoldDB" id="A0A0C2X8W8"/>
<feature type="region of interest" description="Disordered" evidence="1">
    <location>
        <begin position="1"/>
        <end position="211"/>
    </location>
</feature>
<accession>A0A0C2X8W8</accession>
<gene>
    <name evidence="2" type="ORF">M408DRAFT_10282</name>
</gene>
<reference evidence="3" key="2">
    <citation type="submission" date="2015-01" db="EMBL/GenBank/DDBJ databases">
        <title>Evolutionary Origins and Diversification of the Mycorrhizal Mutualists.</title>
        <authorList>
            <consortium name="DOE Joint Genome Institute"/>
            <consortium name="Mycorrhizal Genomics Consortium"/>
            <person name="Kohler A."/>
            <person name="Kuo A."/>
            <person name="Nagy L.G."/>
            <person name="Floudas D."/>
            <person name="Copeland A."/>
            <person name="Barry K.W."/>
            <person name="Cichocki N."/>
            <person name="Veneault-Fourrey C."/>
            <person name="LaButti K."/>
            <person name="Lindquist E.A."/>
            <person name="Lipzen A."/>
            <person name="Lundell T."/>
            <person name="Morin E."/>
            <person name="Murat C."/>
            <person name="Riley R."/>
            <person name="Ohm R."/>
            <person name="Sun H."/>
            <person name="Tunlid A."/>
            <person name="Henrissat B."/>
            <person name="Grigoriev I.V."/>
            <person name="Hibbett D.S."/>
            <person name="Martin F."/>
        </authorList>
    </citation>
    <scope>NUCLEOTIDE SEQUENCE [LARGE SCALE GENOMIC DNA]</scope>
    <source>
        <strain evidence="3">MAFF 305830</strain>
    </source>
</reference>
<feature type="compositionally biased region" description="Basic and acidic residues" evidence="1">
    <location>
        <begin position="184"/>
        <end position="200"/>
    </location>
</feature>
<proteinExistence type="predicted"/>
<dbReference type="InterPro" id="IPR022024">
    <property type="entry name" value="DUF3602"/>
</dbReference>